<reference evidence="7" key="1">
    <citation type="submission" date="2025-08" db="UniProtKB">
        <authorList>
            <consortium name="Ensembl"/>
        </authorList>
    </citation>
    <scope>IDENTIFICATION</scope>
</reference>
<dbReference type="PANTHER" id="PTHR12702">
    <property type="entry name" value="SEC15"/>
    <property type="match status" value="1"/>
</dbReference>
<dbReference type="Pfam" id="PF04091">
    <property type="entry name" value="Sec15_C"/>
    <property type="match status" value="1"/>
</dbReference>
<dbReference type="FunFam" id="1.20.58.670:FF:000001">
    <property type="entry name" value="Exocyst complex component"/>
    <property type="match status" value="1"/>
</dbReference>
<dbReference type="InterPro" id="IPR042045">
    <property type="entry name" value="EXOC6/Sec15_C_dom1"/>
</dbReference>
<keyword evidence="2 4" id="KW-0813">Transport</keyword>
<evidence type="ECO:0000313" key="8">
    <source>
        <dbReference type="Proteomes" id="UP001108240"/>
    </source>
</evidence>
<comment type="function">
    <text evidence="4">Component of the exocyst complex involved in the docking of exocytic vesicles with fusion sites on the plasma membrane.</text>
</comment>
<proteinExistence type="inferred from homology"/>
<evidence type="ECO:0000256" key="2">
    <source>
        <dbReference type="ARBA" id="ARBA00022448"/>
    </source>
</evidence>
<organism evidence="7 8">
    <name type="scientific">Cyprinus carpio carpio</name>
    <dbReference type="NCBI Taxonomy" id="630221"/>
    <lineage>
        <taxon>Eukaryota</taxon>
        <taxon>Metazoa</taxon>
        <taxon>Chordata</taxon>
        <taxon>Craniata</taxon>
        <taxon>Vertebrata</taxon>
        <taxon>Euteleostomi</taxon>
        <taxon>Actinopterygii</taxon>
        <taxon>Neopterygii</taxon>
        <taxon>Teleostei</taxon>
        <taxon>Ostariophysi</taxon>
        <taxon>Cypriniformes</taxon>
        <taxon>Cyprinidae</taxon>
        <taxon>Cyprininae</taxon>
        <taxon>Cyprinus</taxon>
    </lineage>
</organism>
<dbReference type="GO" id="GO:0005886">
    <property type="term" value="C:plasma membrane"/>
    <property type="evidence" value="ECO:0007669"/>
    <property type="project" value="UniProtKB-ARBA"/>
</dbReference>
<dbReference type="InterPro" id="IPR048359">
    <property type="entry name" value="EXOC6_Sec15_N"/>
</dbReference>
<keyword evidence="3 4" id="KW-0268">Exocytosis</keyword>
<feature type="domain" description="Exocyst complex component EXOC6/Sec15 N-terminal" evidence="6">
    <location>
        <begin position="55"/>
        <end position="228"/>
    </location>
</feature>
<sequence>LELLANMAESESLETVTEHERILQEIESTDTACVGPTLRSVYDDQPNAHKRFMEKLDARIRNHDREIEKMCNFHHQGFVDAITELLKVRADAEKLMVQRTVVGFTLFDLPLCKVTAQTEEVIRCRIQQRNMATTVEKLQLCIPGEMMRTGKLMTDMILFLFRYYSALKTMEQLENIYIPRVSQYRFCQIMAETLPKLREEIKEISMSDLKDFLESIRKHSDKIGETAMRQVGFCFVLNVAVSKPKATDEEEMDEEVASSRNVLLTFVGFLFKVLTAQDLVDFSPVYRCLHIYTVLGDRETFENYYRKQRKKQARLVLQPQSNMHETVEGYRKYFNQIVGFFVVEDHILHATQGLVTRAFTDELWNMALSKIIAVLRTHSSYCSDPDLVLELKNLIVIFADTLQGYGFPVNRLFDLLFEVRDQYNETLLKKWALVFRDIFEQDNYSPIPVENEEEYKSVVSRFPFHDAEIEKQQFPKKLPMSQSVPQIYAQVKEFIYASLKFSESLHRSSTEIDDMLRKSTNLLLTRTLSSCLQNLIKKPHIGLTELVQIIINTTHLEHACKYLEDFITNITNVSPETVHTTRLYGLSTFKDARHAAEGEIYTKLNQKIDEFIQLADYEWGMSESDGRASGYLMDLINFLRSTFQVFTHLPGKVAQTACMSACKHLATSLMQMLLDTELKQISMGAIQQFNLDVMQCELFASSEPVPGFQGDTLQLAFIDLRQLLDLFMVWDWSTYLADYGQPTSKYLRVNPSTALALLEKMKDTSKKNNIFSQFRKNDRDKQKLIETVVKQLRSLVNGMSQHS</sequence>
<dbReference type="Pfam" id="PF20651">
    <property type="entry name" value="EXOC6_Sec15_N"/>
    <property type="match status" value="1"/>
</dbReference>
<dbReference type="GO" id="GO:0006886">
    <property type="term" value="P:intracellular protein transport"/>
    <property type="evidence" value="ECO:0007669"/>
    <property type="project" value="InterPro"/>
</dbReference>
<dbReference type="InterPro" id="IPR042044">
    <property type="entry name" value="EXOC6PINT-1/Sec15/Tip20_C_dom2"/>
</dbReference>
<dbReference type="FunFam" id="1.10.357.30:FF:000001">
    <property type="entry name" value="Exocyst complex component"/>
    <property type="match status" value="1"/>
</dbReference>
<dbReference type="InterPro" id="IPR046361">
    <property type="entry name" value="EXOC6/Sec15_C"/>
</dbReference>
<accession>A0A8C1DU86</accession>
<dbReference type="GeneTree" id="ENSGT00390000005739"/>
<feature type="domain" description="Exocyst complex subunit EXOC6/Sec15 C-terminal" evidence="5">
    <location>
        <begin position="412"/>
        <end position="760"/>
    </location>
</feature>
<dbReference type="InterPro" id="IPR007225">
    <property type="entry name" value="EXOC6/Sec15"/>
</dbReference>
<dbReference type="Ensembl" id="ENSCCRT00000074462.2">
    <property type="protein sequence ID" value="ENSCCRP00000068714.2"/>
    <property type="gene ID" value="ENSCCRG00000035051.2"/>
</dbReference>
<comment type="similarity">
    <text evidence="1 4">Belongs to the SEC15 family.</text>
</comment>
<protein>
    <recommendedName>
        <fullName evidence="4">Exocyst complex component</fullName>
    </recommendedName>
</protein>
<dbReference type="AlphaFoldDB" id="A0A8C1DU86"/>
<evidence type="ECO:0000259" key="6">
    <source>
        <dbReference type="Pfam" id="PF20651"/>
    </source>
</evidence>
<dbReference type="GO" id="GO:0006893">
    <property type="term" value="P:Golgi to plasma membrane transport"/>
    <property type="evidence" value="ECO:0007669"/>
    <property type="project" value="TreeGrafter"/>
</dbReference>
<dbReference type="GO" id="GO:0090522">
    <property type="term" value="P:vesicle tethering involved in exocytosis"/>
    <property type="evidence" value="ECO:0007669"/>
    <property type="project" value="UniProtKB-UniRule"/>
</dbReference>
<dbReference type="Gene3D" id="1.20.58.670">
    <property type="entry name" value="Dsl1p vesicle tethering complex, Tip20p subunit, domain D"/>
    <property type="match status" value="1"/>
</dbReference>
<dbReference type="Gene3D" id="1.10.357.30">
    <property type="entry name" value="Exocyst complex subunit Sec15 C-terminal domain, N-terminal subdomain"/>
    <property type="match status" value="1"/>
</dbReference>
<dbReference type="GO" id="GO:0000145">
    <property type="term" value="C:exocyst"/>
    <property type="evidence" value="ECO:0007669"/>
    <property type="project" value="UniProtKB-UniRule"/>
</dbReference>
<name>A0A8C1DU86_CYPCA</name>
<dbReference type="PANTHER" id="PTHR12702:SF2">
    <property type="entry name" value="EXOCYST COMPLEX COMPONENT 6"/>
    <property type="match status" value="1"/>
</dbReference>
<evidence type="ECO:0000256" key="4">
    <source>
        <dbReference type="PIRNR" id="PIRNR025007"/>
    </source>
</evidence>
<evidence type="ECO:0000256" key="1">
    <source>
        <dbReference type="ARBA" id="ARBA00007944"/>
    </source>
</evidence>
<dbReference type="PIRSF" id="PIRSF025007">
    <property type="entry name" value="Sec15"/>
    <property type="match status" value="1"/>
</dbReference>
<reference evidence="7" key="2">
    <citation type="submission" date="2025-09" db="UniProtKB">
        <authorList>
            <consortium name="Ensembl"/>
        </authorList>
    </citation>
    <scope>IDENTIFICATION</scope>
</reference>
<dbReference type="Proteomes" id="UP001108240">
    <property type="component" value="Unplaced"/>
</dbReference>
<evidence type="ECO:0000313" key="7">
    <source>
        <dbReference type="Ensembl" id="ENSCCRP00000068714.2"/>
    </source>
</evidence>
<evidence type="ECO:0000256" key="3">
    <source>
        <dbReference type="ARBA" id="ARBA00022483"/>
    </source>
</evidence>
<evidence type="ECO:0000259" key="5">
    <source>
        <dbReference type="Pfam" id="PF04091"/>
    </source>
</evidence>
<keyword evidence="8" id="KW-1185">Reference proteome</keyword>